<accession>A0A1L9NI92</accession>
<reference evidence="2" key="1">
    <citation type="journal article" date="2017" name="Genome Biol.">
        <title>Comparative genomics reveals high biological diversity and specific adaptations in the industrially and medically important fungal genus Aspergillus.</title>
        <authorList>
            <person name="de Vries R.P."/>
            <person name="Riley R."/>
            <person name="Wiebenga A."/>
            <person name="Aguilar-Osorio G."/>
            <person name="Amillis S."/>
            <person name="Uchima C.A."/>
            <person name="Anderluh G."/>
            <person name="Asadollahi M."/>
            <person name="Askin M."/>
            <person name="Barry K."/>
            <person name="Battaglia E."/>
            <person name="Bayram O."/>
            <person name="Benocci T."/>
            <person name="Braus-Stromeyer S.A."/>
            <person name="Caldana C."/>
            <person name="Canovas D."/>
            <person name="Cerqueira G.C."/>
            <person name="Chen F."/>
            <person name="Chen W."/>
            <person name="Choi C."/>
            <person name="Clum A."/>
            <person name="Dos Santos R.A."/>
            <person name="Damasio A.R."/>
            <person name="Diallinas G."/>
            <person name="Emri T."/>
            <person name="Fekete E."/>
            <person name="Flipphi M."/>
            <person name="Freyberg S."/>
            <person name="Gallo A."/>
            <person name="Gournas C."/>
            <person name="Habgood R."/>
            <person name="Hainaut M."/>
            <person name="Harispe M.L."/>
            <person name="Henrissat B."/>
            <person name="Hilden K.S."/>
            <person name="Hope R."/>
            <person name="Hossain A."/>
            <person name="Karabika E."/>
            <person name="Karaffa L."/>
            <person name="Karanyi Z."/>
            <person name="Krasevec N."/>
            <person name="Kuo A."/>
            <person name="Kusch H."/>
            <person name="LaButti K."/>
            <person name="Lagendijk E.L."/>
            <person name="Lapidus A."/>
            <person name="Levasseur A."/>
            <person name="Lindquist E."/>
            <person name="Lipzen A."/>
            <person name="Logrieco A.F."/>
            <person name="MacCabe A."/>
            <person name="Maekelae M.R."/>
            <person name="Malavazi I."/>
            <person name="Melin P."/>
            <person name="Meyer V."/>
            <person name="Mielnichuk N."/>
            <person name="Miskei M."/>
            <person name="Molnar A.P."/>
            <person name="Mule G."/>
            <person name="Ngan C.Y."/>
            <person name="Orejas M."/>
            <person name="Orosz E."/>
            <person name="Ouedraogo J.P."/>
            <person name="Overkamp K.M."/>
            <person name="Park H.-S."/>
            <person name="Perrone G."/>
            <person name="Piumi F."/>
            <person name="Punt P.J."/>
            <person name="Ram A.F."/>
            <person name="Ramon A."/>
            <person name="Rauscher S."/>
            <person name="Record E."/>
            <person name="Riano-Pachon D.M."/>
            <person name="Robert V."/>
            <person name="Roehrig J."/>
            <person name="Ruller R."/>
            <person name="Salamov A."/>
            <person name="Salih N.S."/>
            <person name="Samson R.A."/>
            <person name="Sandor E."/>
            <person name="Sanguinetti M."/>
            <person name="Schuetze T."/>
            <person name="Sepcic K."/>
            <person name="Shelest E."/>
            <person name="Sherlock G."/>
            <person name="Sophianopoulou V."/>
            <person name="Squina F.M."/>
            <person name="Sun H."/>
            <person name="Susca A."/>
            <person name="Todd R.B."/>
            <person name="Tsang A."/>
            <person name="Unkles S.E."/>
            <person name="van de Wiele N."/>
            <person name="van Rossen-Uffink D."/>
            <person name="Oliveira J.V."/>
            <person name="Vesth T.C."/>
            <person name="Visser J."/>
            <person name="Yu J.-H."/>
            <person name="Zhou M."/>
            <person name="Andersen M.R."/>
            <person name="Archer D.B."/>
            <person name="Baker S.E."/>
            <person name="Benoit I."/>
            <person name="Brakhage A.A."/>
            <person name="Braus G.H."/>
            <person name="Fischer R."/>
            <person name="Frisvad J.C."/>
            <person name="Goldman G.H."/>
            <person name="Houbraken J."/>
            <person name="Oakley B."/>
            <person name="Pocsi I."/>
            <person name="Scazzocchio C."/>
            <person name="Seiboth B."/>
            <person name="vanKuyk P.A."/>
            <person name="Wortman J."/>
            <person name="Dyer P.S."/>
            <person name="Grigoriev I.V."/>
        </authorList>
    </citation>
    <scope>NUCLEOTIDE SEQUENCE [LARGE SCALE GENOMIC DNA]</scope>
    <source>
        <strain evidence="2">CBS 134.48</strain>
    </source>
</reference>
<dbReference type="AlphaFoldDB" id="A0A1L9NI92"/>
<gene>
    <name evidence="1" type="ORF">ASPTUDRAFT_360099</name>
</gene>
<name>A0A1L9NI92_ASPTC</name>
<dbReference type="VEuPathDB" id="FungiDB:ASPTUDRAFT_360099"/>
<organism evidence="1 2">
    <name type="scientific">Aspergillus tubingensis (strain CBS 134.48)</name>
    <dbReference type="NCBI Taxonomy" id="767770"/>
    <lineage>
        <taxon>Eukaryota</taxon>
        <taxon>Fungi</taxon>
        <taxon>Dikarya</taxon>
        <taxon>Ascomycota</taxon>
        <taxon>Pezizomycotina</taxon>
        <taxon>Eurotiomycetes</taxon>
        <taxon>Eurotiomycetidae</taxon>
        <taxon>Eurotiales</taxon>
        <taxon>Aspergillaceae</taxon>
        <taxon>Aspergillus</taxon>
        <taxon>Aspergillus subgen. Circumdati</taxon>
    </lineage>
</organism>
<keyword evidence="2" id="KW-1185">Reference proteome</keyword>
<evidence type="ECO:0000313" key="1">
    <source>
        <dbReference type="EMBL" id="OJI88989.1"/>
    </source>
</evidence>
<dbReference type="EMBL" id="KV878178">
    <property type="protein sequence ID" value="OJI88989.1"/>
    <property type="molecule type" value="Genomic_DNA"/>
</dbReference>
<proteinExistence type="predicted"/>
<dbReference type="Proteomes" id="UP000184304">
    <property type="component" value="Unassembled WGS sequence"/>
</dbReference>
<sequence length="153" mass="16930">MSSIQFVISHSIPAEGRSIIPIPATAFNSFLLLPSSFTVHRTQEWLCLVCVWEFCSPDLDFPRAIVCRSLGQKLGPPRLRNRTKTPEKPAGIGSLLFRPFSHPFPFSDIIPSSSSSDLRRLISSLRLPLPPVLFAVIPSSHFPGLTPNQSACY</sequence>
<evidence type="ECO:0000313" key="2">
    <source>
        <dbReference type="Proteomes" id="UP000184304"/>
    </source>
</evidence>
<protein>
    <submittedName>
        <fullName evidence="1">Uncharacterized protein</fullName>
    </submittedName>
</protein>